<evidence type="ECO:0000313" key="9">
    <source>
        <dbReference type="Proteomes" id="UP000051260"/>
    </source>
</evidence>
<dbReference type="RefSeq" id="WP_058284042.1">
    <property type="nucleotide sequence ID" value="NZ_CYUD01000024.1"/>
</dbReference>
<proteinExistence type="inferred from homology"/>
<dbReference type="CDD" id="cd01127">
    <property type="entry name" value="TrwB_TraG_TraD_VirD4"/>
    <property type="match status" value="1"/>
</dbReference>
<comment type="subcellular location">
    <subcellularLocation>
        <location evidence="1">Cell membrane</location>
        <topology evidence="1">Multi-pass membrane protein</topology>
    </subcellularLocation>
</comment>
<name>A0A0P1IKG7_9RHOB</name>
<evidence type="ECO:0000313" key="8">
    <source>
        <dbReference type="EMBL" id="CUK19898.1"/>
    </source>
</evidence>
<dbReference type="Gene3D" id="3.40.50.300">
    <property type="entry name" value="P-loop containing nucleotide triphosphate hydrolases"/>
    <property type="match status" value="1"/>
</dbReference>
<evidence type="ECO:0000256" key="2">
    <source>
        <dbReference type="ARBA" id="ARBA00008806"/>
    </source>
</evidence>
<evidence type="ECO:0000256" key="3">
    <source>
        <dbReference type="ARBA" id="ARBA00022475"/>
    </source>
</evidence>
<keyword evidence="4" id="KW-0812">Transmembrane</keyword>
<dbReference type="PANTHER" id="PTHR37937">
    <property type="entry name" value="CONJUGATIVE TRANSFER: DNA TRANSPORT"/>
    <property type="match status" value="1"/>
</dbReference>
<dbReference type="OrthoDB" id="9759295at2"/>
<comment type="similarity">
    <text evidence="2">Belongs to the VirD4/TraG family.</text>
</comment>
<accession>A0A0P1IKG7</accession>
<organism evidence="8 9">
    <name type="scientific">Ruegeria denitrificans</name>
    <dbReference type="NCBI Taxonomy" id="1715692"/>
    <lineage>
        <taxon>Bacteria</taxon>
        <taxon>Pseudomonadati</taxon>
        <taxon>Pseudomonadota</taxon>
        <taxon>Alphaproteobacteria</taxon>
        <taxon>Rhodobacterales</taxon>
        <taxon>Roseobacteraceae</taxon>
        <taxon>Ruegeria</taxon>
    </lineage>
</organism>
<evidence type="ECO:0000256" key="7">
    <source>
        <dbReference type="SAM" id="MobiDB-lite"/>
    </source>
</evidence>
<evidence type="ECO:0000256" key="4">
    <source>
        <dbReference type="ARBA" id="ARBA00022692"/>
    </source>
</evidence>
<dbReference type="STRING" id="1715692.RUE5091_04445"/>
<evidence type="ECO:0000256" key="6">
    <source>
        <dbReference type="ARBA" id="ARBA00023136"/>
    </source>
</evidence>
<keyword evidence="5" id="KW-1133">Transmembrane helix</keyword>
<dbReference type="PANTHER" id="PTHR37937:SF1">
    <property type="entry name" value="CONJUGATIVE TRANSFER: DNA TRANSPORT"/>
    <property type="match status" value="1"/>
</dbReference>
<reference evidence="9" key="1">
    <citation type="submission" date="2015-09" db="EMBL/GenBank/DDBJ databases">
        <authorList>
            <person name="Rodrigo-Torres L."/>
            <person name="Arahal D.R."/>
        </authorList>
    </citation>
    <scope>NUCLEOTIDE SEQUENCE [LARGE SCALE GENOMIC DNA]</scope>
    <source>
        <strain evidence="9">CECT 5091</strain>
    </source>
</reference>
<dbReference type="InterPro" id="IPR027417">
    <property type="entry name" value="P-loop_NTPase"/>
</dbReference>
<dbReference type="Proteomes" id="UP000051260">
    <property type="component" value="Unassembled WGS sequence"/>
</dbReference>
<keyword evidence="6" id="KW-0472">Membrane</keyword>
<feature type="compositionally biased region" description="Basic and acidic residues" evidence="7">
    <location>
        <begin position="165"/>
        <end position="175"/>
    </location>
</feature>
<keyword evidence="9" id="KW-1185">Reference proteome</keyword>
<dbReference type="InterPro" id="IPR051539">
    <property type="entry name" value="T4SS-coupling_protein"/>
</dbReference>
<evidence type="ECO:0000256" key="5">
    <source>
        <dbReference type="ARBA" id="ARBA00022989"/>
    </source>
</evidence>
<protein>
    <submittedName>
        <fullName evidence="8">Type IV secretion system protein VirD4</fullName>
    </submittedName>
</protein>
<sequence length="210" mass="23219">MRSFGGRLVVISQTLSRLQDIYGHEGVRAMLANAGTQMFAASEDSEVREHVSRSIGDKTVMSKSKSRALGKMEMGSISEREEGIRLLRPEHVGRLPENEVVLIREGKMPVIANKIRYFEDPYFMQFLGGDTPKIKGTHLDLAEEQAEDTAKAAADAKPAPAPVKEVSEKDQELRAAFDAQRAVAKRKSRSAKDMAMEKMRAKRPESSASA</sequence>
<gene>
    <name evidence="8" type="ORF">RUE5091_04445</name>
</gene>
<feature type="region of interest" description="Disordered" evidence="7">
    <location>
        <begin position="145"/>
        <end position="210"/>
    </location>
</feature>
<evidence type="ECO:0000256" key="1">
    <source>
        <dbReference type="ARBA" id="ARBA00004651"/>
    </source>
</evidence>
<feature type="compositionally biased region" description="Basic and acidic residues" evidence="7">
    <location>
        <begin position="190"/>
        <end position="210"/>
    </location>
</feature>
<dbReference type="GO" id="GO:0005886">
    <property type="term" value="C:plasma membrane"/>
    <property type="evidence" value="ECO:0007669"/>
    <property type="project" value="UniProtKB-SubCell"/>
</dbReference>
<dbReference type="Pfam" id="PF02534">
    <property type="entry name" value="T4SS-DNA_transf"/>
    <property type="match status" value="1"/>
</dbReference>
<dbReference type="EMBL" id="CYUD01000024">
    <property type="protein sequence ID" value="CUK19898.1"/>
    <property type="molecule type" value="Genomic_DNA"/>
</dbReference>
<dbReference type="AlphaFoldDB" id="A0A0P1IKG7"/>
<keyword evidence="3" id="KW-1003">Cell membrane</keyword>
<dbReference type="SUPFAM" id="SSF52540">
    <property type="entry name" value="P-loop containing nucleoside triphosphate hydrolases"/>
    <property type="match status" value="1"/>
</dbReference>
<dbReference type="InterPro" id="IPR003688">
    <property type="entry name" value="TraG/VirD4"/>
</dbReference>